<reference evidence="3" key="1">
    <citation type="journal article" date="2023" name="Mol. Phylogenet. Evol.">
        <title>Genome-scale phylogeny and comparative genomics of the fungal order Sordariales.</title>
        <authorList>
            <person name="Hensen N."/>
            <person name="Bonometti L."/>
            <person name="Westerberg I."/>
            <person name="Brannstrom I.O."/>
            <person name="Guillou S."/>
            <person name="Cros-Aarteil S."/>
            <person name="Calhoun S."/>
            <person name="Haridas S."/>
            <person name="Kuo A."/>
            <person name="Mondo S."/>
            <person name="Pangilinan J."/>
            <person name="Riley R."/>
            <person name="LaButti K."/>
            <person name="Andreopoulos B."/>
            <person name="Lipzen A."/>
            <person name="Chen C."/>
            <person name="Yan M."/>
            <person name="Daum C."/>
            <person name="Ng V."/>
            <person name="Clum A."/>
            <person name="Steindorff A."/>
            <person name="Ohm R.A."/>
            <person name="Martin F."/>
            <person name="Silar P."/>
            <person name="Natvig D.O."/>
            <person name="Lalanne C."/>
            <person name="Gautier V."/>
            <person name="Ament-Velasquez S.L."/>
            <person name="Kruys A."/>
            <person name="Hutchinson M.I."/>
            <person name="Powell A.J."/>
            <person name="Barry K."/>
            <person name="Miller A.N."/>
            <person name="Grigoriev I.V."/>
            <person name="Debuchy R."/>
            <person name="Gladieux P."/>
            <person name="Hiltunen Thoren M."/>
            <person name="Johannesson H."/>
        </authorList>
    </citation>
    <scope>NUCLEOTIDE SEQUENCE</scope>
    <source>
        <strain evidence="3">CBS 958.72</strain>
    </source>
</reference>
<feature type="domain" description="Heterokaryon incompatibility" evidence="2">
    <location>
        <begin position="272"/>
        <end position="415"/>
    </location>
</feature>
<feature type="compositionally biased region" description="Acidic residues" evidence="1">
    <location>
        <begin position="741"/>
        <end position="760"/>
    </location>
</feature>
<dbReference type="PANTHER" id="PTHR33112:SF16">
    <property type="entry name" value="HETEROKARYON INCOMPATIBILITY DOMAIN-CONTAINING PROTEIN"/>
    <property type="match status" value="1"/>
</dbReference>
<dbReference type="PANTHER" id="PTHR33112">
    <property type="entry name" value="DOMAIN PROTEIN, PUTATIVE-RELATED"/>
    <property type="match status" value="1"/>
</dbReference>
<reference evidence="3" key="2">
    <citation type="submission" date="2023-06" db="EMBL/GenBank/DDBJ databases">
        <authorList>
            <consortium name="Lawrence Berkeley National Laboratory"/>
            <person name="Haridas S."/>
            <person name="Hensen N."/>
            <person name="Bonometti L."/>
            <person name="Westerberg I."/>
            <person name="Brannstrom I.O."/>
            <person name="Guillou S."/>
            <person name="Cros-Aarteil S."/>
            <person name="Calhoun S."/>
            <person name="Kuo A."/>
            <person name="Mondo S."/>
            <person name="Pangilinan J."/>
            <person name="Riley R."/>
            <person name="Labutti K."/>
            <person name="Andreopoulos B."/>
            <person name="Lipzen A."/>
            <person name="Chen C."/>
            <person name="Yanf M."/>
            <person name="Daum C."/>
            <person name="Ng V."/>
            <person name="Clum A."/>
            <person name="Steindorff A."/>
            <person name="Ohm R."/>
            <person name="Martin F."/>
            <person name="Silar P."/>
            <person name="Natvig D."/>
            <person name="Lalanne C."/>
            <person name="Gautier V."/>
            <person name="Ament-Velasquez S.L."/>
            <person name="Kruys A."/>
            <person name="Hutchinson M.I."/>
            <person name="Powell A.J."/>
            <person name="Barry K."/>
            <person name="Miller A.N."/>
            <person name="Grigoriev I.V."/>
            <person name="Debuchy R."/>
            <person name="Gladieux P."/>
            <person name="Thoren M.H."/>
            <person name="Johannesson H."/>
        </authorList>
    </citation>
    <scope>NUCLEOTIDE SEQUENCE</scope>
    <source>
        <strain evidence="3">CBS 958.72</strain>
    </source>
</reference>
<gene>
    <name evidence="3" type="ORF">B0T24DRAFT_671604</name>
</gene>
<feature type="compositionally biased region" description="Low complexity" evidence="1">
    <location>
        <begin position="38"/>
        <end position="52"/>
    </location>
</feature>
<sequence>MPLPGVTGRPKRRARLAIPSWIRNLKRRPRAQEDDESAQGSTTASSSGSACSIPTDQNQVLISASGLCSRCNAIDFDAVFSFRGFPRQRWWEGFKVCTLERLFIDADCSLCRLFRAVRYLSSDRISSESDSNGVEKEKWHLRLLNNRAISGGDGYTHQLPVPVVAVVAEEAEYWNFLGNTHNLRAIHNEGAFFLLQTTPGTVTEDRPYLAAAPFDPTSVNYARIRGWLKHCDSKHAGECRRPKSKPKIAVRCIDCISPAHEIVQMDLPRDDYFALSYVWGAPTASTTTTTHGGSAAKGRLQSTGIPAVVTDAMQAVVKLGKRYLWVDKYCIDQDSHDAKLEEIQNMDQIYRGAYATLVAAAGTDASFGLAGVSQPRARDRPTARVHDMTLVAGLPLLRVALEHTTWATRGWTYQEAVLSRRAVVFTPLQAYFVCGAMTAAESMASAIESVAVSSSRTHHTQTGPTPLLPASHFSNWYPMDRNPARLSRSANRTLADHIAAYTGRHLTVASDVLHAFRGLLARAPFYSYHGVPVLTAARDVDISSATPPDPASPKAFTAGFAMGLAWEPAEHTQASDSTAALTRRDGGFPSWSWTGWTGPVEYANAHRGSAGPLPQPSTQHAQVDVEIETASGARVALWDLRPTDGAQSRMLRELSPFIHVRTLIMRVRCNNLLKDHPRMMAGVCTCHPCGKHVYVGDERVIPESRIWGNASFFAGLGDDGGVLRRTWDCVLLLACEKEGSDDGESDEEDSDDSDDDDNTPDDGTSLSAGSGILPYDERLDGENSDNGAPDDEIVSDSKRALVNGVVSSPILVWTFLIAEWDGDAARRVGTLEVEATEDRFYRVVRQVPNTRRWVRLG</sequence>
<evidence type="ECO:0000313" key="3">
    <source>
        <dbReference type="EMBL" id="KAK3360922.1"/>
    </source>
</evidence>
<feature type="region of interest" description="Disordered" evidence="1">
    <location>
        <begin position="739"/>
        <end position="792"/>
    </location>
</feature>
<dbReference type="EMBL" id="JAULSN010000013">
    <property type="protein sequence ID" value="KAK3360922.1"/>
    <property type="molecule type" value="Genomic_DNA"/>
</dbReference>
<dbReference type="InterPro" id="IPR010730">
    <property type="entry name" value="HET"/>
</dbReference>
<feature type="region of interest" description="Disordered" evidence="1">
    <location>
        <begin position="28"/>
        <end position="52"/>
    </location>
</feature>
<dbReference type="AlphaFoldDB" id="A0AAE0MXT5"/>
<dbReference type="Proteomes" id="UP001287356">
    <property type="component" value="Unassembled WGS sequence"/>
</dbReference>
<evidence type="ECO:0000313" key="4">
    <source>
        <dbReference type="Proteomes" id="UP001287356"/>
    </source>
</evidence>
<accession>A0AAE0MXT5</accession>
<keyword evidence="4" id="KW-1185">Reference proteome</keyword>
<dbReference type="Pfam" id="PF06985">
    <property type="entry name" value="HET"/>
    <property type="match status" value="1"/>
</dbReference>
<proteinExistence type="predicted"/>
<organism evidence="3 4">
    <name type="scientific">Lasiosphaeria ovina</name>
    <dbReference type="NCBI Taxonomy" id="92902"/>
    <lineage>
        <taxon>Eukaryota</taxon>
        <taxon>Fungi</taxon>
        <taxon>Dikarya</taxon>
        <taxon>Ascomycota</taxon>
        <taxon>Pezizomycotina</taxon>
        <taxon>Sordariomycetes</taxon>
        <taxon>Sordariomycetidae</taxon>
        <taxon>Sordariales</taxon>
        <taxon>Lasiosphaeriaceae</taxon>
        <taxon>Lasiosphaeria</taxon>
    </lineage>
</organism>
<comment type="caution">
    <text evidence="3">The sequence shown here is derived from an EMBL/GenBank/DDBJ whole genome shotgun (WGS) entry which is preliminary data.</text>
</comment>
<evidence type="ECO:0000256" key="1">
    <source>
        <dbReference type="SAM" id="MobiDB-lite"/>
    </source>
</evidence>
<evidence type="ECO:0000259" key="2">
    <source>
        <dbReference type="Pfam" id="PF06985"/>
    </source>
</evidence>
<name>A0AAE0MXT5_9PEZI</name>
<protein>
    <submittedName>
        <fullName evidence="3">Heterokaryon incompatibility protein-domain-containing protein</fullName>
    </submittedName>
</protein>